<dbReference type="Pfam" id="PF08818">
    <property type="entry name" value="DUF1801"/>
    <property type="match status" value="1"/>
</dbReference>
<reference evidence="2" key="1">
    <citation type="journal article" date="2014" name="Int. J. Syst. Evol. Microbiol.">
        <title>Complete genome sequence of Corynebacterium casei LMG S-19264T (=DSM 44701T), isolated from a smear-ripened cheese.</title>
        <authorList>
            <consortium name="US DOE Joint Genome Institute (JGI-PGF)"/>
            <person name="Walter F."/>
            <person name="Albersmeier A."/>
            <person name="Kalinowski J."/>
            <person name="Ruckert C."/>
        </authorList>
    </citation>
    <scope>NUCLEOTIDE SEQUENCE</scope>
    <source>
        <strain evidence="2">VKM Ac-1321</strain>
    </source>
</reference>
<evidence type="ECO:0000313" key="2">
    <source>
        <dbReference type="EMBL" id="GLL00186.1"/>
    </source>
</evidence>
<name>A0A9W6KH60_9ACTN</name>
<gene>
    <name evidence="2" type="ORF">GCM10017581_019260</name>
</gene>
<dbReference type="SUPFAM" id="SSF159888">
    <property type="entry name" value="YdhG-like"/>
    <property type="match status" value="1"/>
</dbReference>
<dbReference type="EMBL" id="BSFP01000007">
    <property type="protein sequence ID" value="GLL00186.1"/>
    <property type="molecule type" value="Genomic_DNA"/>
</dbReference>
<dbReference type="AlphaFoldDB" id="A0A9W6KH60"/>
<keyword evidence="3" id="KW-1185">Reference proteome</keyword>
<comment type="caution">
    <text evidence="2">The sequence shown here is derived from an EMBL/GenBank/DDBJ whole genome shotgun (WGS) entry which is preliminary data.</text>
</comment>
<protein>
    <recommendedName>
        <fullName evidence="1">YdhG-like domain-containing protein</fullName>
    </recommendedName>
</protein>
<evidence type="ECO:0000259" key="1">
    <source>
        <dbReference type="Pfam" id="PF08818"/>
    </source>
</evidence>
<dbReference type="RefSeq" id="WP_223101480.1">
    <property type="nucleotide sequence ID" value="NZ_BAAAXA010000003.1"/>
</dbReference>
<dbReference type="Proteomes" id="UP001143480">
    <property type="component" value="Unassembled WGS sequence"/>
</dbReference>
<accession>A0A9W6KH60</accession>
<organism evidence="2 3">
    <name type="scientific">Dactylosporangium matsuzakiense</name>
    <dbReference type="NCBI Taxonomy" id="53360"/>
    <lineage>
        <taxon>Bacteria</taxon>
        <taxon>Bacillati</taxon>
        <taxon>Actinomycetota</taxon>
        <taxon>Actinomycetes</taxon>
        <taxon>Micromonosporales</taxon>
        <taxon>Micromonosporaceae</taxon>
        <taxon>Dactylosporangium</taxon>
    </lineage>
</organism>
<evidence type="ECO:0000313" key="3">
    <source>
        <dbReference type="Proteomes" id="UP001143480"/>
    </source>
</evidence>
<reference evidence="2" key="2">
    <citation type="submission" date="2023-01" db="EMBL/GenBank/DDBJ databases">
        <authorList>
            <person name="Sun Q."/>
            <person name="Evtushenko L."/>
        </authorList>
    </citation>
    <scope>NUCLEOTIDE SEQUENCE</scope>
    <source>
        <strain evidence="2">VKM Ac-1321</strain>
    </source>
</reference>
<feature type="domain" description="YdhG-like" evidence="1">
    <location>
        <begin position="25"/>
        <end position="116"/>
    </location>
</feature>
<dbReference type="InterPro" id="IPR014922">
    <property type="entry name" value="YdhG-like"/>
</dbReference>
<proteinExistence type="predicted"/>
<sequence length="120" mass="13188">MTGDGEPSGFEELLAEHCASIGALTRHLREVILAARPDLTERVYRGWPGLGFHHPSRGCIAAVYPARDHVSVGFEHGADLPDPHGLLEGTGRRLRYLRFKPDDSAPTHEHLIEYLALATA</sequence>